<dbReference type="AlphaFoldDB" id="A0A0B2SBG4"/>
<evidence type="ECO:0000256" key="4">
    <source>
        <dbReference type="ARBA" id="ARBA00022989"/>
    </source>
</evidence>
<keyword evidence="3 6" id="KW-0812">Transmembrane</keyword>
<keyword evidence="5 6" id="KW-0472">Membrane</keyword>
<comment type="similarity">
    <text evidence="2">Belongs to the major facilitator superfamily. Proton-dependent oligopeptide transporter (POT/PTR) (TC 2.A.17) family.</text>
</comment>
<sequence length="114" mass="12903">MALILFNQQTKFLNKACIIKNREKDLAYDGRPIDPWSLCTVRQVEELKAIIRVLPIWSTGIILAATVSQQSFFIVQTGTMDRMVFGLDIPATSFTLFIMLTLTIWVIACGMISF</sequence>
<evidence type="ECO:0000256" key="2">
    <source>
        <dbReference type="ARBA" id="ARBA00005982"/>
    </source>
</evidence>
<proteinExistence type="inferred from homology"/>
<dbReference type="Gene3D" id="1.20.1250.20">
    <property type="entry name" value="MFS general substrate transporter like domains"/>
    <property type="match status" value="1"/>
</dbReference>
<dbReference type="PANTHER" id="PTHR11654">
    <property type="entry name" value="OLIGOPEPTIDE TRANSPORTER-RELATED"/>
    <property type="match status" value="1"/>
</dbReference>
<evidence type="ECO:0000256" key="6">
    <source>
        <dbReference type="SAM" id="Phobius"/>
    </source>
</evidence>
<reference evidence="7" key="1">
    <citation type="submission" date="2014-07" db="EMBL/GenBank/DDBJ databases">
        <title>Identification of a novel salt tolerance gene in wild soybean by whole-genome sequencing.</title>
        <authorList>
            <person name="Lam H.-M."/>
            <person name="Qi X."/>
            <person name="Li M.-W."/>
            <person name="Liu X."/>
            <person name="Xie M."/>
            <person name="Ni M."/>
            <person name="Xu X."/>
        </authorList>
    </citation>
    <scope>NUCLEOTIDE SEQUENCE [LARGE SCALE GENOMIC DNA]</scope>
    <source>
        <tissue evidence="7">Root</tissue>
    </source>
</reference>
<protein>
    <submittedName>
        <fullName evidence="7">Putative peptide transporter</fullName>
    </submittedName>
</protein>
<keyword evidence="4 6" id="KW-1133">Transmembrane helix</keyword>
<evidence type="ECO:0000256" key="1">
    <source>
        <dbReference type="ARBA" id="ARBA00004141"/>
    </source>
</evidence>
<feature type="transmembrane region" description="Helical" evidence="6">
    <location>
        <begin position="94"/>
        <end position="113"/>
    </location>
</feature>
<dbReference type="GO" id="GO:0022857">
    <property type="term" value="F:transmembrane transporter activity"/>
    <property type="evidence" value="ECO:0007669"/>
    <property type="project" value="InterPro"/>
</dbReference>
<feature type="transmembrane region" description="Helical" evidence="6">
    <location>
        <begin position="53"/>
        <end position="74"/>
    </location>
</feature>
<dbReference type="GO" id="GO:0016020">
    <property type="term" value="C:membrane"/>
    <property type="evidence" value="ECO:0007669"/>
    <property type="project" value="UniProtKB-SubCell"/>
</dbReference>
<dbReference type="InterPro" id="IPR036259">
    <property type="entry name" value="MFS_trans_sf"/>
</dbReference>
<dbReference type="InterPro" id="IPR000109">
    <property type="entry name" value="POT_fam"/>
</dbReference>
<dbReference type="Pfam" id="PF00854">
    <property type="entry name" value="PTR2"/>
    <property type="match status" value="1"/>
</dbReference>
<organism evidence="7">
    <name type="scientific">Glycine soja</name>
    <name type="common">Wild soybean</name>
    <dbReference type="NCBI Taxonomy" id="3848"/>
    <lineage>
        <taxon>Eukaryota</taxon>
        <taxon>Viridiplantae</taxon>
        <taxon>Streptophyta</taxon>
        <taxon>Embryophyta</taxon>
        <taxon>Tracheophyta</taxon>
        <taxon>Spermatophyta</taxon>
        <taxon>Magnoliopsida</taxon>
        <taxon>eudicotyledons</taxon>
        <taxon>Gunneridae</taxon>
        <taxon>Pentapetalae</taxon>
        <taxon>rosids</taxon>
        <taxon>fabids</taxon>
        <taxon>Fabales</taxon>
        <taxon>Fabaceae</taxon>
        <taxon>Papilionoideae</taxon>
        <taxon>50 kb inversion clade</taxon>
        <taxon>NPAAA clade</taxon>
        <taxon>indigoferoid/millettioid clade</taxon>
        <taxon>Phaseoleae</taxon>
        <taxon>Glycine</taxon>
        <taxon>Glycine subgen. Soja</taxon>
    </lineage>
</organism>
<dbReference type="EMBL" id="KN644868">
    <property type="protein sequence ID" value="KHN41644.1"/>
    <property type="molecule type" value="Genomic_DNA"/>
</dbReference>
<dbReference type="Proteomes" id="UP000053555">
    <property type="component" value="Unassembled WGS sequence"/>
</dbReference>
<accession>A0A0B2SBG4</accession>
<evidence type="ECO:0000313" key="7">
    <source>
        <dbReference type="EMBL" id="KHN41644.1"/>
    </source>
</evidence>
<evidence type="ECO:0000256" key="5">
    <source>
        <dbReference type="ARBA" id="ARBA00023136"/>
    </source>
</evidence>
<comment type="subcellular location">
    <subcellularLocation>
        <location evidence="1">Membrane</location>
        <topology evidence="1">Multi-pass membrane protein</topology>
    </subcellularLocation>
</comment>
<name>A0A0B2SBG4_GLYSO</name>
<gene>
    <name evidence="7" type="ORF">glysoja_036388</name>
</gene>
<evidence type="ECO:0000256" key="3">
    <source>
        <dbReference type="ARBA" id="ARBA00022692"/>
    </source>
</evidence>